<reference evidence="5" key="2">
    <citation type="submission" date="2023-06" db="EMBL/GenBank/DDBJ databases">
        <authorList>
            <consortium name="Lawrence Berkeley National Laboratory"/>
            <person name="Haridas S."/>
            <person name="Hensen N."/>
            <person name="Bonometti L."/>
            <person name="Westerberg I."/>
            <person name="Brannstrom I.O."/>
            <person name="Guillou S."/>
            <person name="Cros-Aarteil S."/>
            <person name="Calhoun S."/>
            <person name="Kuo A."/>
            <person name="Mondo S."/>
            <person name="Pangilinan J."/>
            <person name="Riley R."/>
            <person name="Labutti K."/>
            <person name="Andreopoulos B."/>
            <person name="Lipzen A."/>
            <person name="Chen C."/>
            <person name="Yanf M."/>
            <person name="Daum C."/>
            <person name="Ng V."/>
            <person name="Clum A."/>
            <person name="Steindorff A."/>
            <person name="Ohm R."/>
            <person name="Martin F."/>
            <person name="Silar P."/>
            <person name="Natvig D."/>
            <person name="Lalanne C."/>
            <person name="Gautier V."/>
            <person name="Ament-Velasquez S.L."/>
            <person name="Kruys A."/>
            <person name="Hutchinson M.I."/>
            <person name="Powell A.J."/>
            <person name="Barry K."/>
            <person name="Miller A.N."/>
            <person name="Grigoriev I.V."/>
            <person name="Debuchy R."/>
            <person name="Gladieux P."/>
            <person name="Thoren M.H."/>
            <person name="Johannesson H."/>
        </authorList>
    </citation>
    <scope>NUCLEOTIDE SEQUENCE</scope>
    <source>
        <strain evidence="5">CBS 168.71</strain>
    </source>
</reference>
<gene>
    <name evidence="5" type="ORF">B0H64DRAFT_437746</name>
</gene>
<dbReference type="Pfam" id="PF10342">
    <property type="entry name" value="Kre9_KNH"/>
    <property type="match status" value="1"/>
</dbReference>
<organism evidence="5 6">
    <name type="scientific">Chaetomium fimeti</name>
    <dbReference type="NCBI Taxonomy" id="1854472"/>
    <lineage>
        <taxon>Eukaryota</taxon>
        <taxon>Fungi</taxon>
        <taxon>Dikarya</taxon>
        <taxon>Ascomycota</taxon>
        <taxon>Pezizomycotina</taxon>
        <taxon>Sordariomycetes</taxon>
        <taxon>Sordariomycetidae</taxon>
        <taxon>Sordariales</taxon>
        <taxon>Chaetomiaceae</taxon>
        <taxon>Chaetomium</taxon>
    </lineage>
</organism>
<dbReference type="InterPro" id="IPR052479">
    <property type="entry name" value="GPI-anchor_Adhesion_Reg"/>
</dbReference>
<evidence type="ECO:0000313" key="6">
    <source>
        <dbReference type="Proteomes" id="UP001278766"/>
    </source>
</evidence>
<proteinExistence type="predicted"/>
<evidence type="ECO:0000259" key="4">
    <source>
        <dbReference type="Pfam" id="PF10342"/>
    </source>
</evidence>
<keyword evidence="1 3" id="KW-0732">Signal</keyword>
<evidence type="ECO:0000256" key="2">
    <source>
        <dbReference type="SAM" id="MobiDB-lite"/>
    </source>
</evidence>
<name>A0AAE0LWX1_9PEZI</name>
<reference evidence="5" key="1">
    <citation type="journal article" date="2023" name="Mol. Phylogenet. Evol.">
        <title>Genome-scale phylogeny and comparative genomics of the fungal order Sordariales.</title>
        <authorList>
            <person name="Hensen N."/>
            <person name="Bonometti L."/>
            <person name="Westerberg I."/>
            <person name="Brannstrom I.O."/>
            <person name="Guillou S."/>
            <person name="Cros-Aarteil S."/>
            <person name="Calhoun S."/>
            <person name="Haridas S."/>
            <person name="Kuo A."/>
            <person name="Mondo S."/>
            <person name="Pangilinan J."/>
            <person name="Riley R."/>
            <person name="LaButti K."/>
            <person name="Andreopoulos B."/>
            <person name="Lipzen A."/>
            <person name="Chen C."/>
            <person name="Yan M."/>
            <person name="Daum C."/>
            <person name="Ng V."/>
            <person name="Clum A."/>
            <person name="Steindorff A."/>
            <person name="Ohm R.A."/>
            <person name="Martin F."/>
            <person name="Silar P."/>
            <person name="Natvig D.O."/>
            <person name="Lalanne C."/>
            <person name="Gautier V."/>
            <person name="Ament-Velasquez S.L."/>
            <person name="Kruys A."/>
            <person name="Hutchinson M.I."/>
            <person name="Powell A.J."/>
            <person name="Barry K."/>
            <person name="Miller A.N."/>
            <person name="Grigoriev I.V."/>
            <person name="Debuchy R."/>
            <person name="Gladieux P."/>
            <person name="Hiltunen Thoren M."/>
            <person name="Johannesson H."/>
        </authorList>
    </citation>
    <scope>NUCLEOTIDE SEQUENCE</scope>
    <source>
        <strain evidence="5">CBS 168.71</strain>
    </source>
</reference>
<dbReference type="RefSeq" id="XP_062664101.1">
    <property type="nucleotide sequence ID" value="XM_062806289.1"/>
</dbReference>
<sequence>MRVLSLFALAAPLVSAIQFHEPVANSTLKKGETYSVKWSSVDTDPAVFSIFLVNFVDWPPFYTQVASDVPTSEGEHQVTVPCDVNTSWGFQFNAINGTNVFVIHAQTSKFFVRDGACNGAGPVLPPDESSCVPVTVTETAISTVTVSPSCSLLPSEPATTVVIPSAEPSVPSASTPSNPEPTDAECDAEEGTGSEEGSDATPTESEDAAEPTVTSPPVVNGADDGSDEDGITSTVYSTVYRDMSEVEDCADLCSA</sequence>
<evidence type="ECO:0000313" key="5">
    <source>
        <dbReference type="EMBL" id="KAK3300587.1"/>
    </source>
</evidence>
<feature type="region of interest" description="Disordered" evidence="2">
    <location>
        <begin position="166"/>
        <end position="232"/>
    </location>
</feature>
<protein>
    <submittedName>
        <fullName evidence="5">Ser-Thr-rich glycosyl-phosphatidyl-inositol-anchored membrane family-domain-containing protein</fullName>
    </submittedName>
</protein>
<feature type="compositionally biased region" description="Acidic residues" evidence="2">
    <location>
        <begin position="182"/>
        <end position="209"/>
    </location>
</feature>
<dbReference type="GeneID" id="87843237"/>
<evidence type="ECO:0000256" key="3">
    <source>
        <dbReference type="SAM" id="SignalP"/>
    </source>
</evidence>
<accession>A0AAE0LWX1</accession>
<dbReference type="InterPro" id="IPR018466">
    <property type="entry name" value="Kre9/Knh1-like_N"/>
</dbReference>
<evidence type="ECO:0000256" key="1">
    <source>
        <dbReference type="ARBA" id="ARBA00022729"/>
    </source>
</evidence>
<keyword evidence="6" id="KW-1185">Reference proteome</keyword>
<dbReference type="PANTHER" id="PTHR35185:SF2">
    <property type="entry name" value="EXTRACELLULAR PROLINE-SERINE RICH PROTEIN (AFU_ORTHOLOGUE AFUA_8G07090)"/>
    <property type="match status" value="1"/>
</dbReference>
<dbReference type="Proteomes" id="UP001278766">
    <property type="component" value="Unassembled WGS sequence"/>
</dbReference>
<comment type="caution">
    <text evidence="5">The sequence shown here is derived from an EMBL/GenBank/DDBJ whole genome shotgun (WGS) entry which is preliminary data.</text>
</comment>
<feature type="signal peptide" evidence="3">
    <location>
        <begin position="1"/>
        <end position="16"/>
    </location>
</feature>
<feature type="domain" description="Yeast cell wall synthesis Kre9/Knh1-like N-terminal" evidence="4">
    <location>
        <begin position="22"/>
        <end position="110"/>
    </location>
</feature>
<dbReference type="EMBL" id="JAUEPN010000001">
    <property type="protein sequence ID" value="KAK3300587.1"/>
    <property type="molecule type" value="Genomic_DNA"/>
</dbReference>
<feature type="chain" id="PRO_5041976286" evidence="3">
    <location>
        <begin position="17"/>
        <end position="255"/>
    </location>
</feature>
<dbReference type="AlphaFoldDB" id="A0AAE0LWX1"/>
<dbReference type="PANTHER" id="PTHR35185">
    <property type="entry name" value="SERINE/THREONINE-RICH PROTEIN ADG2-RELATED"/>
    <property type="match status" value="1"/>
</dbReference>